<protein>
    <submittedName>
        <fullName evidence="1">Uncharacterized protein</fullName>
    </submittedName>
</protein>
<sequence length="416" mass="46733">MMVVPKPDPITPANLNYKGSALAAFDELATVQTNVELLRTSHLMWCGRSCAKDTSCHFLHYPRSDPLAAPARAERSRYCKDTAHLYNLMGGEGYIPGISRIHEVNIWPLLEAVLERVDAARERNGLLHCDYTDWTKKKDSTAGQLTRNICRDTIQWMGNWCGADYATSIVGLHYIALTSIVDDMCIPPLDIVHGRFCMYGRSARDLVEVMVNEGWGRDAMHVLLSLVRQYLFQYVEKVDFDTGTDHIGLHAALSQFSAVWDSTVYRTYTANTYGAAVLVGRVTDSGPLTSTWLVDSAICDAISMDLAKSALRVYEQDNHIPTKAGATYQHRQAQAQAQTLERQRQIGYHSVYLDLIDDLVLSGAPDPIAHFGRSGFLFVQIQDRYLERRAGRGSRSDRLWTNSCTDCSETNRPMRI</sequence>
<dbReference type="OrthoDB" id="4658148at2759"/>
<accession>A0A8H4RLJ9</accession>
<proteinExistence type="predicted"/>
<keyword evidence="2" id="KW-1185">Reference proteome</keyword>
<evidence type="ECO:0000313" key="1">
    <source>
        <dbReference type="EMBL" id="KAF4631823.1"/>
    </source>
</evidence>
<dbReference type="AlphaFoldDB" id="A0A8H4RLJ9"/>
<reference evidence="1 2" key="1">
    <citation type="submission" date="2020-03" db="EMBL/GenBank/DDBJ databases">
        <title>Draft Genome Sequence of Cudoniella acicularis.</title>
        <authorList>
            <person name="Buettner E."/>
            <person name="Kellner H."/>
        </authorList>
    </citation>
    <scope>NUCLEOTIDE SEQUENCE [LARGE SCALE GENOMIC DNA]</scope>
    <source>
        <strain evidence="1 2">DSM 108380</strain>
    </source>
</reference>
<dbReference type="EMBL" id="JAAMPI010000407">
    <property type="protein sequence ID" value="KAF4631823.1"/>
    <property type="molecule type" value="Genomic_DNA"/>
</dbReference>
<gene>
    <name evidence="1" type="ORF">G7Y89_g6307</name>
</gene>
<dbReference type="Proteomes" id="UP000566819">
    <property type="component" value="Unassembled WGS sequence"/>
</dbReference>
<name>A0A8H4RLJ9_9HELO</name>
<organism evidence="1 2">
    <name type="scientific">Cudoniella acicularis</name>
    <dbReference type="NCBI Taxonomy" id="354080"/>
    <lineage>
        <taxon>Eukaryota</taxon>
        <taxon>Fungi</taxon>
        <taxon>Dikarya</taxon>
        <taxon>Ascomycota</taxon>
        <taxon>Pezizomycotina</taxon>
        <taxon>Leotiomycetes</taxon>
        <taxon>Helotiales</taxon>
        <taxon>Tricladiaceae</taxon>
        <taxon>Cudoniella</taxon>
    </lineage>
</organism>
<evidence type="ECO:0000313" key="2">
    <source>
        <dbReference type="Proteomes" id="UP000566819"/>
    </source>
</evidence>
<comment type="caution">
    <text evidence="1">The sequence shown here is derived from an EMBL/GenBank/DDBJ whole genome shotgun (WGS) entry which is preliminary data.</text>
</comment>